<gene>
    <name evidence="2" type="ORF">DEM27_15375</name>
</gene>
<evidence type="ECO:0008006" key="4">
    <source>
        <dbReference type="Google" id="ProtNLM"/>
    </source>
</evidence>
<feature type="chain" id="PRO_5015693452" description="Lysozyme inhibitor LprI N-terminal domain-containing protein" evidence="1">
    <location>
        <begin position="21"/>
        <end position="244"/>
    </location>
</feature>
<protein>
    <recommendedName>
        <fullName evidence="4">Lysozyme inhibitor LprI N-terminal domain-containing protein</fullName>
    </recommendedName>
</protein>
<name>A0A2U2DQ41_9HYPH</name>
<dbReference type="Proteomes" id="UP000245252">
    <property type="component" value="Unassembled WGS sequence"/>
</dbReference>
<evidence type="ECO:0000256" key="1">
    <source>
        <dbReference type="SAM" id="SignalP"/>
    </source>
</evidence>
<dbReference type="OrthoDB" id="8448375at2"/>
<accession>A0A2U2DQ41</accession>
<feature type="signal peptide" evidence="1">
    <location>
        <begin position="1"/>
        <end position="20"/>
    </location>
</feature>
<dbReference type="EMBL" id="QFBC01000006">
    <property type="protein sequence ID" value="PWE55435.1"/>
    <property type="molecule type" value="Genomic_DNA"/>
</dbReference>
<dbReference type="AlphaFoldDB" id="A0A2U2DQ41"/>
<organism evidence="2 3">
    <name type="scientific">Metarhizobium album</name>
    <dbReference type="NCBI Taxonomy" id="2182425"/>
    <lineage>
        <taxon>Bacteria</taxon>
        <taxon>Pseudomonadati</taxon>
        <taxon>Pseudomonadota</taxon>
        <taxon>Alphaproteobacteria</taxon>
        <taxon>Hyphomicrobiales</taxon>
        <taxon>Rhizobiaceae</taxon>
        <taxon>Metarhizobium</taxon>
    </lineage>
</organism>
<keyword evidence="3" id="KW-1185">Reference proteome</keyword>
<evidence type="ECO:0000313" key="3">
    <source>
        <dbReference type="Proteomes" id="UP000245252"/>
    </source>
</evidence>
<proteinExistence type="predicted"/>
<keyword evidence="1" id="KW-0732">Signal</keyword>
<dbReference type="RefSeq" id="WP_109459133.1">
    <property type="nucleotide sequence ID" value="NZ_QFBC01000006.1"/>
</dbReference>
<reference evidence="2 3" key="1">
    <citation type="submission" date="2018-05" db="EMBL/GenBank/DDBJ databases">
        <title>The draft genome of strain NS-104.</title>
        <authorList>
            <person name="Hang P."/>
            <person name="Jiang J."/>
        </authorList>
    </citation>
    <scope>NUCLEOTIDE SEQUENCE [LARGE SCALE GENOMIC DNA]</scope>
    <source>
        <strain evidence="2 3">NS-104</strain>
    </source>
</reference>
<sequence length="244" mass="26428">MRSTAIGTLCFSLLSLPVFAEEDPMELQRCIWQCQANYGTESAKYPECVERLCEGGGAEEQPKASSKQEGRWTYGDHPVLGRSAYVEVGDAALGIACVGDQGSFVVSHRMTSGIVNDPAQPDGGVMTMFKKPFSVGGAFVYQKNPAGFFERIAAYCDSEIAEMQRSTSIVFLSGKFVSLNFESDGYKMTVEQAGKSMVVASEVDLKKLSDSRTISLSGSSAAIKQLTKECPALRQQITEGCDEF</sequence>
<comment type="caution">
    <text evidence="2">The sequence shown here is derived from an EMBL/GenBank/DDBJ whole genome shotgun (WGS) entry which is preliminary data.</text>
</comment>
<evidence type="ECO:0000313" key="2">
    <source>
        <dbReference type="EMBL" id="PWE55435.1"/>
    </source>
</evidence>